<feature type="compositionally biased region" description="Acidic residues" evidence="2">
    <location>
        <begin position="239"/>
        <end position="259"/>
    </location>
</feature>
<keyword evidence="4" id="KW-1185">Reference proteome</keyword>
<evidence type="ECO:0000256" key="2">
    <source>
        <dbReference type="SAM" id="MobiDB-lite"/>
    </source>
</evidence>
<feature type="coiled-coil region" evidence="1">
    <location>
        <begin position="21"/>
        <end position="55"/>
    </location>
</feature>
<dbReference type="EMBL" id="CAXLJM020000051">
    <property type="protein sequence ID" value="CAL8116022.1"/>
    <property type="molecule type" value="Genomic_DNA"/>
</dbReference>
<dbReference type="InterPro" id="IPR028022">
    <property type="entry name" value="DUF4600"/>
</dbReference>
<accession>A0ABP1R3N2</accession>
<protein>
    <submittedName>
        <fullName evidence="3">Uncharacterized protein</fullName>
    </submittedName>
</protein>
<dbReference type="PANTHER" id="PTHR28671:SF3">
    <property type="entry name" value="COILED-COIL DOMAIN-CONTAINING PROTEIN 169"/>
    <property type="match status" value="1"/>
</dbReference>
<sequence>MSRYDDLDHLIQELEMEKRYREGIEMANSDLEKNIEELESYLRDLDDVSIRAEENEWKVRYEAQTALNIHLSDQKGWLESELAENRWKIHTGSYPDAMNFNLDLLTEMELIRLVKHMERMRNDCYTTLRDAEYKIDKEVKEYHHFDEMRRCYKSDLKHATQTVERMKMEELLERRGGTPPIYSPSYIRWLDSQSFDEDSSPKPSKSKSRSKSLSKDGRSSSKSPGRSKSRSKSKRRDETEDPTTDQGGDEGGTDQGGDDDDKKGASGGENGKDGEKK</sequence>
<evidence type="ECO:0000313" key="3">
    <source>
        <dbReference type="EMBL" id="CAL8116022.1"/>
    </source>
</evidence>
<feature type="compositionally biased region" description="Basic residues" evidence="2">
    <location>
        <begin position="225"/>
        <end position="234"/>
    </location>
</feature>
<proteinExistence type="predicted"/>
<feature type="compositionally biased region" description="Basic and acidic residues" evidence="2">
    <location>
        <begin position="260"/>
        <end position="277"/>
    </location>
</feature>
<feature type="region of interest" description="Disordered" evidence="2">
    <location>
        <begin position="193"/>
        <end position="277"/>
    </location>
</feature>
<dbReference type="Proteomes" id="UP001642540">
    <property type="component" value="Unassembled WGS sequence"/>
</dbReference>
<gene>
    <name evidence="3" type="ORF">ODALV1_LOCUS17120</name>
</gene>
<evidence type="ECO:0000313" key="4">
    <source>
        <dbReference type="Proteomes" id="UP001642540"/>
    </source>
</evidence>
<keyword evidence="1" id="KW-0175">Coiled coil</keyword>
<dbReference type="PANTHER" id="PTHR28671">
    <property type="entry name" value="COILED-COIL DOMAIN-CONTAINING PROTEIN 169"/>
    <property type="match status" value="1"/>
</dbReference>
<comment type="caution">
    <text evidence="3">The sequence shown here is derived from an EMBL/GenBank/DDBJ whole genome shotgun (WGS) entry which is preliminary data.</text>
</comment>
<name>A0ABP1R3N2_9HEXA</name>
<dbReference type="Pfam" id="PF15372">
    <property type="entry name" value="DUF4600"/>
    <property type="match status" value="1"/>
</dbReference>
<organism evidence="3 4">
    <name type="scientific">Orchesella dallaii</name>
    <dbReference type="NCBI Taxonomy" id="48710"/>
    <lineage>
        <taxon>Eukaryota</taxon>
        <taxon>Metazoa</taxon>
        <taxon>Ecdysozoa</taxon>
        <taxon>Arthropoda</taxon>
        <taxon>Hexapoda</taxon>
        <taxon>Collembola</taxon>
        <taxon>Entomobryomorpha</taxon>
        <taxon>Entomobryoidea</taxon>
        <taxon>Orchesellidae</taxon>
        <taxon>Orchesellinae</taxon>
        <taxon>Orchesella</taxon>
    </lineage>
</organism>
<reference evidence="3 4" key="1">
    <citation type="submission" date="2024-08" db="EMBL/GenBank/DDBJ databases">
        <authorList>
            <person name="Cucini C."/>
            <person name="Frati F."/>
        </authorList>
    </citation>
    <scope>NUCLEOTIDE SEQUENCE [LARGE SCALE GENOMIC DNA]</scope>
</reference>
<evidence type="ECO:0000256" key="1">
    <source>
        <dbReference type="SAM" id="Coils"/>
    </source>
</evidence>